<protein>
    <submittedName>
        <fullName evidence="2">Uncharacterized protein</fullName>
    </submittedName>
</protein>
<keyword evidence="3" id="KW-1185">Reference proteome</keyword>
<accession>A0A0A2GNN8</accession>
<sequence>MNGRKRRIIIKEEVQKAYQFQLKNTDWTFYSEREFVEYILSQRFNYLVLLYSLFITAFAMIRGENNKIIVLFLGFLIVSMMGITIYRVYVKLMINLEILDKLGDMHAFHFIRAKANQKKWYALFKVNPIIGKWLPLFFSVSLLVALLLITFDLYHFEA</sequence>
<dbReference type="Proteomes" id="UP000030146">
    <property type="component" value="Unassembled WGS sequence"/>
</dbReference>
<feature type="transmembrane region" description="Helical" evidence="1">
    <location>
        <begin position="44"/>
        <end position="62"/>
    </location>
</feature>
<evidence type="ECO:0000313" key="2">
    <source>
        <dbReference type="EMBL" id="KGN84497.1"/>
    </source>
</evidence>
<proteinExistence type="predicted"/>
<evidence type="ECO:0000256" key="1">
    <source>
        <dbReference type="SAM" id="Phobius"/>
    </source>
</evidence>
<keyword evidence="1" id="KW-0812">Transmembrane</keyword>
<feature type="transmembrane region" description="Helical" evidence="1">
    <location>
        <begin position="68"/>
        <end position="89"/>
    </location>
</feature>
<dbReference type="AlphaFoldDB" id="A0A0A2GNN8"/>
<comment type="caution">
    <text evidence="2">The sequence shown here is derived from an EMBL/GenBank/DDBJ whole genome shotgun (WGS) entry which is preliminary data.</text>
</comment>
<feature type="transmembrane region" description="Helical" evidence="1">
    <location>
        <begin position="133"/>
        <end position="156"/>
    </location>
</feature>
<dbReference type="EMBL" id="JRAK01000144">
    <property type="protein sequence ID" value="KGN84497.1"/>
    <property type="molecule type" value="Genomic_DNA"/>
</dbReference>
<organism evidence="2 3">
    <name type="scientific">Porphyromonas gulae</name>
    <dbReference type="NCBI Taxonomy" id="111105"/>
    <lineage>
        <taxon>Bacteria</taxon>
        <taxon>Pseudomonadati</taxon>
        <taxon>Bacteroidota</taxon>
        <taxon>Bacteroidia</taxon>
        <taxon>Bacteroidales</taxon>
        <taxon>Porphyromonadaceae</taxon>
        <taxon>Porphyromonas</taxon>
    </lineage>
</organism>
<keyword evidence="1" id="KW-1133">Transmembrane helix</keyword>
<dbReference type="RefSeq" id="WP_018964955.1">
    <property type="nucleotide sequence ID" value="NZ_JRAK01000144.1"/>
</dbReference>
<name>A0A0A2GNN8_9PORP</name>
<evidence type="ECO:0000313" key="3">
    <source>
        <dbReference type="Proteomes" id="UP000030146"/>
    </source>
</evidence>
<reference evidence="2 3" key="1">
    <citation type="submission" date="2014-08" db="EMBL/GenBank/DDBJ databases">
        <title>Porphyromonas gulae strain:COT-052_OH3439 Genome sequencing.</title>
        <authorList>
            <person name="Wallis C."/>
            <person name="Deusch O."/>
            <person name="O'Flynn C."/>
            <person name="Davis I."/>
            <person name="Jospin G."/>
            <person name="Darling A.E."/>
            <person name="Coil D.A."/>
            <person name="Alexiev A."/>
            <person name="Horsfall A."/>
            <person name="Kirkwood N."/>
            <person name="Harris S."/>
            <person name="Eisen J.A."/>
        </authorList>
    </citation>
    <scope>NUCLEOTIDE SEQUENCE [LARGE SCALE GENOMIC DNA]</scope>
    <source>
        <strain evidence="3">COT-052 OH3439</strain>
    </source>
</reference>
<gene>
    <name evidence="2" type="ORF">HR15_10950</name>
</gene>
<keyword evidence="1" id="KW-0472">Membrane</keyword>